<organism evidence="6 7">
    <name type="scientific">Coccomyxa viridis</name>
    <dbReference type="NCBI Taxonomy" id="1274662"/>
    <lineage>
        <taxon>Eukaryota</taxon>
        <taxon>Viridiplantae</taxon>
        <taxon>Chlorophyta</taxon>
        <taxon>core chlorophytes</taxon>
        <taxon>Trebouxiophyceae</taxon>
        <taxon>Trebouxiophyceae incertae sedis</taxon>
        <taxon>Coccomyxaceae</taxon>
        <taxon>Coccomyxa</taxon>
    </lineage>
</organism>
<dbReference type="EMBL" id="CAXHTA020000009">
    <property type="protein sequence ID" value="CAL5224008.1"/>
    <property type="molecule type" value="Genomic_DNA"/>
</dbReference>
<keyword evidence="7" id="KW-1185">Reference proteome</keyword>
<dbReference type="Proteomes" id="UP001497392">
    <property type="component" value="Unassembled WGS sequence"/>
</dbReference>
<dbReference type="InterPro" id="IPR027417">
    <property type="entry name" value="P-loop_NTPase"/>
</dbReference>
<evidence type="ECO:0000313" key="6">
    <source>
        <dbReference type="EMBL" id="CAL5224008.1"/>
    </source>
</evidence>
<gene>
    <name evidence="6" type="primary">g6627</name>
    <name evidence="6" type="ORF">VP750_LOCUS5667</name>
</gene>
<accession>A0ABP1G0N5</accession>
<dbReference type="PROSITE" id="PS50893">
    <property type="entry name" value="ABC_TRANSPORTER_2"/>
    <property type="match status" value="2"/>
</dbReference>
<dbReference type="InterPro" id="IPR003439">
    <property type="entry name" value="ABC_transporter-like_ATP-bd"/>
</dbReference>
<name>A0ABP1G0N5_9CHLO</name>
<proteinExistence type="predicted"/>
<feature type="domain" description="ABC transporter" evidence="5">
    <location>
        <begin position="24"/>
        <end position="340"/>
    </location>
</feature>
<dbReference type="InterPro" id="IPR017871">
    <property type="entry name" value="ABC_transporter-like_CS"/>
</dbReference>
<keyword evidence="1" id="KW-0677">Repeat</keyword>
<dbReference type="PANTHER" id="PTHR19211:SF129">
    <property type="entry name" value="ABC TRANSPORTER ATP-BINDING PROTEIN"/>
    <property type="match status" value="1"/>
</dbReference>
<dbReference type="Gene3D" id="3.40.50.300">
    <property type="entry name" value="P-loop containing nucleotide triphosphate hydrolases"/>
    <property type="match status" value="3"/>
</dbReference>
<evidence type="ECO:0000313" key="7">
    <source>
        <dbReference type="Proteomes" id="UP001497392"/>
    </source>
</evidence>
<dbReference type="SUPFAM" id="SSF52540">
    <property type="entry name" value="P-loop containing nucleoside triphosphate hydrolases"/>
    <property type="match status" value="2"/>
</dbReference>
<dbReference type="SMART" id="SM00382">
    <property type="entry name" value="AAA"/>
    <property type="match status" value="2"/>
</dbReference>
<reference evidence="6 7" key="1">
    <citation type="submission" date="2024-06" db="EMBL/GenBank/DDBJ databases">
        <authorList>
            <person name="Kraege A."/>
            <person name="Thomma B."/>
        </authorList>
    </citation>
    <scope>NUCLEOTIDE SEQUENCE [LARGE SCALE GENOMIC DNA]</scope>
</reference>
<keyword evidence="2" id="KW-0547">Nucleotide-binding</keyword>
<dbReference type="CDD" id="cd03221">
    <property type="entry name" value="ABCF_EF-3"/>
    <property type="match status" value="2"/>
</dbReference>
<evidence type="ECO:0000256" key="3">
    <source>
        <dbReference type="ARBA" id="ARBA00022840"/>
    </source>
</evidence>
<comment type="caution">
    <text evidence="6">The sequence shown here is derived from an EMBL/GenBank/DDBJ whole genome shotgun (WGS) entry which is preliminary data.</text>
</comment>
<evidence type="ECO:0000256" key="1">
    <source>
        <dbReference type="ARBA" id="ARBA00022737"/>
    </source>
</evidence>
<keyword evidence="3" id="KW-0067">ATP-binding</keyword>
<dbReference type="InterPro" id="IPR050611">
    <property type="entry name" value="ABCF"/>
</dbReference>
<dbReference type="PROSITE" id="PS00211">
    <property type="entry name" value="ABC_TRANSPORTER_1"/>
    <property type="match status" value="2"/>
</dbReference>
<protein>
    <submittedName>
        <fullName evidence="6">G6627 protein</fullName>
    </submittedName>
</protein>
<dbReference type="PANTHER" id="PTHR19211">
    <property type="entry name" value="ATP-BINDING TRANSPORT PROTEIN-RELATED"/>
    <property type="match status" value="1"/>
</dbReference>
<feature type="domain" description="ABC transporter" evidence="5">
    <location>
        <begin position="441"/>
        <end position="660"/>
    </location>
</feature>
<sequence>MSIVATTQQSRFHTETLETFCEDVDLKGLTLTAGDKELLSDTQLRLFSGRHYGLVGANGTGKSTLLRAIGQGLVVGFPRNLHALYVEQLEGTDGAMSVIATVMQADKEVLSWRQKASLLQEAVQTGETEGIVRALKEVKLADLRAEVAEAALTNELRSGERGKTAQNRLLSLEASVAAGEEALHRGASAKEAEAAPGLAQDMLQMLLDNLSNAGADAAEGRARRILLGLGFTPSQMDFPVSRLSGGWRMRAALAQALFTEPDILLLDEPTNHLDLPSILWLQGYLKTLEDRTIVVVSHDRAFLDEVAQEIILLRHNRLAYHTGNYSEYERNAQEKQQHMQRLQDGLNKKKSHMEKSIQEGLSHAKKTGDDKKLQMVASRRKKLDDRMGLERNAKGHRLQINRDLAGYNFTSRQDVEVDTPDLVPPWKLPEPAPLRTRGPLIQMEAVSFAYPDAAKDILRGVTMCIEQGERVGLVGANGQGKSTLVKLMLGELRPKSGTAIQHPQARIGVFAQSNVEDLVQGKGQLTVLKHMKALFPEAKEQDLRGHLGSFGIKGSLATTKMSQLSGGQAVRVGIAAVAYAEPHLLVLDEPTSHLDMKSIECLQTCLQGYSGGLVLVTHDQHFCNCVAEKVYLVEKQSLKFLESGVKDYVRQLKKRKGLGASS</sequence>
<evidence type="ECO:0000256" key="4">
    <source>
        <dbReference type="SAM" id="MobiDB-lite"/>
    </source>
</evidence>
<feature type="region of interest" description="Disordered" evidence="4">
    <location>
        <begin position="333"/>
        <end position="352"/>
    </location>
</feature>
<dbReference type="InterPro" id="IPR003593">
    <property type="entry name" value="AAA+_ATPase"/>
</dbReference>
<dbReference type="Pfam" id="PF00005">
    <property type="entry name" value="ABC_tran"/>
    <property type="match status" value="2"/>
</dbReference>
<evidence type="ECO:0000259" key="5">
    <source>
        <dbReference type="PROSITE" id="PS50893"/>
    </source>
</evidence>
<evidence type="ECO:0000256" key="2">
    <source>
        <dbReference type="ARBA" id="ARBA00022741"/>
    </source>
</evidence>